<evidence type="ECO:0000256" key="1">
    <source>
        <dbReference type="SAM" id="Phobius"/>
    </source>
</evidence>
<reference evidence="2 3" key="1">
    <citation type="submission" date="2014-04" db="EMBL/GenBank/DDBJ databases">
        <authorList>
            <consortium name="DOE Joint Genome Institute"/>
            <person name="Kuo A."/>
            <person name="Girlanda M."/>
            <person name="Perotto S."/>
            <person name="Kohler A."/>
            <person name="Nagy L.G."/>
            <person name="Floudas D."/>
            <person name="Copeland A."/>
            <person name="Barry K.W."/>
            <person name="Cichocki N."/>
            <person name="Veneault-Fourrey C."/>
            <person name="LaButti K."/>
            <person name="Lindquist E.A."/>
            <person name="Lipzen A."/>
            <person name="Lundell T."/>
            <person name="Morin E."/>
            <person name="Murat C."/>
            <person name="Sun H."/>
            <person name="Tunlid A."/>
            <person name="Henrissat B."/>
            <person name="Grigoriev I.V."/>
            <person name="Hibbett D.S."/>
            <person name="Martin F."/>
            <person name="Nordberg H.P."/>
            <person name="Cantor M.N."/>
            <person name="Hua S.X."/>
        </authorList>
    </citation>
    <scope>NUCLEOTIDE SEQUENCE [LARGE SCALE GENOMIC DNA]</scope>
    <source>
        <strain evidence="2 3">MUT 4182</strain>
    </source>
</reference>
<gene>
    <name evidence="2" type="ORF">M407DRAFT_22770</name>
</gene>
<keyword evidence="1" id="KW-0812">Transmembrane</keyword>
<evidence type="ECO:0000313" key="3">
    <source>
        <dbReference type="Proteomes" id="UP000054248"/>
    </source>
</evidence>
<dbReference type="HOGENOM" id="CLU_1887280_0_0_1"/>
<protein>
    <submittedName>
        <fullName evidence="2">Uncharacterized protein</fullName>
    </submittedName>
</protein>
<proteinExistence type="predicted"/>
<feature type="transmembrane region" description="Helical" evidence="1">
    <location>
        <begin position="93"/>
        <end position="114"/>
    </location>
</feature>
<feature type="transmembrane region" description="Helical" evidence="1">
    <location>
        <begin position="12"/>
        <end position="31"/>
    </location>
</feature>
<reference evidence="3" key="2">
    <citation type="submission" date="2015-01" db="EMBL/GenBank/DDBJ databases">
        <title>Evolutionary Origins and Diversification of the Mycorrhizal Mutualists.</title>
        <authorList>
            <consortium name="DOE Joint Genome Institute"/>
            <consortium name="Mycorrhizal Genomics Consortium"/>
            <person name="Kohler A."/>
            <person name="Kuo A."/>
            <person name="Nagy L.G."/>
            <person name="Floudas D."/>
            <person name="Copeland A."/>
            <person name="Barry K.W."/>
            <person name="Cichocki N."/>
            <person name="Veneault-Fourrey C."/>
            <person name="LaButti K."/>
            <person name="Lindquist E.A."/>
            <person name="Lipzen A."/>
            <person name="Lundell T."/>
            <person name="Morin E."/>
            <person name="Murat C."/>
            <person name="Riley R."/>
            <person name="Ohm R."/>
            <person name="Sun H."/>
            <person name="Tunlid A."/>
            <person name="Henrissat B."/>
            <person name="Grigoriev I.V."/>
            <person name="Hibbett D.S."/>
            <person name="Martin F."/>
        </authorList>
    </citation>
    <scope>NUCLEOTIDE SEQUENCE [LARGE SCALE GENOMIC DNA]</scope>
    <source>
        <strain evidence="3">MUT 4182</strain>
    </source>
</reference>
<dbReference type="EMBL" id="KN823000">
    <property type="protein sequence ID" value="KIO28003.1"/>
    <property type="molecule type" value="Genomic_DNA"/>
</dbReference>
<feature type="transmembrane region" description="Helical" evidence="1">
    <location>
        <begin position="43"/>
        <end position="67"/>
    </location>
</feature>
<organism evidence="2 3">
    <name type="scientific">Tulasnella calospora MUT 4182</name>
    <dbReference type="NCBI Taxonomy" id="1051891"/>
    <lineage>
        <taxon>Eukaryota</taxon>
        <taxon>Fungi</taxon>
        <taxon>Dikarya</taxon>
        <taxon>Basidiomycota</taxon>
        <taxon>Agaricomycotina</taxon>
        <taxon>Agaricomycetes</taxon>
        <taxon>Cantharellales</taxon>
        <taxon>Tulasnellaceae</taxon>
        <taxon>Tulasnella</taxon>
    </lineage>
</organism>
<keyword evidence="1" id="KW-0472">Membrane</keyword>
<sequence>MPIPKFCKAWVVVNGFAEISSIATSDLLLLLRIHVLWGNRREIVIGTLALYILSYASVAASGLAAAIEVVPHLRFDPLARQCFTDHKPKVLPVQWAATLALELFVLFMTAVKVLEHRRSDQILTPLMKALFYDQLAYYIIIARELDLAKPNSPSGLRNKA</sequence>
<dbReference type="OrthoDB" id="2638860at2759"/>
<keyword evidence="1" id="KW-1133">Transmembrane helix</keyword>
<dbReference type="Proteomes" id="UP000054248">
    <property type="component" value="Unassembled WGS sequence"/>
</dbReference>
<evidence type="ECO:0000313" key="2">
    <source>
        <dbReference type="EMBL" id="KIO28003.1"/>
    </source>
</evidence>
<accession>A0A0C3L2N3</accession>
<keyword evidence="3" id="KW-1185">Reference proteome</keyword>
<dbReference type="AlphaFoldDB" id="A0A0C3L2N3"/>
<name>A0A0C3L2N3_9AGAM</name>